<protein>
    <submittedName>
        <fullName evidence="1">Uncharacterized protein</fullName>
    </submittedName>
</protein>
<organism evidence="1">
    <name type="scientific">Cacopsylla melanoneura</name>
    <dbReference type="NCBI Taxonomy" id="428564"/>
    <lineage>
        <taxon>Eukaryota</taxon>
        <taxon>Metazoa</taxon>
        <taxon>Ecdysozoa</taxon>
        <taxon>Arthropoda</taxon>
        <taxon>Hexapoda</taxon>
        <taxon>Insecta</taxon>
        <taxon>Pterygota</taxon>
        <taxon>Neoptera</taxon>
        <taxon>Paraneoptera</taxon>
        <taxon>Hemiptera</taxon>
        <taxon>Sternorrhyncha</taxon>
        <taxon>Psylloidea</taxon>
        <taxon>Psyllidae</taxon>
        <taxon>Psyllinae</taxon>
        <taxon>Cacopsylla</taxon>
    </lineage>
</organism>
<dbReference type="EMBL" id="HBUF01275653">
    <property type="protein sequence ID" value="CAG6686326.1"/>
    <property type="molecule type" value="Transcribed_RNA"/>
</dbReference>
<accession>A0A8D8TG05</accession>
<dbReference type="AlphaFoldDB" id="A0A8D8TG05"/>
<proteinExistence type="predicted"/>
<reference evidence="1" key="1">
    <citation type="submission" date="2021-05" db="EMBL/GenBank/DDBJ databases">
        <authorList>
            <person name="Alioto T."/>
            <person name="Alioto T."/>
            <person name="Gomez Garrido J."/>
        </authorList>
    </citation>
    <scope>NUCLEOTIDE SEQUENCE</scope>
</reference>
<dbReference type="EMBL" id="HBUF01275655">
    <property type="protein sequence ID" value="CAG6686328.1"/>
    <property type="molecule type" value="Transcribed_RNA"/>
</dbReference>
<name>A0A8D8TG05_9HEMI</name>
<dbReference type="EMBL" id="HBUF01275654">
    <property type="protein sequence ID" value="CAG6686327.1"/>
    <property type="molecule type" value="Transcribed_RNA"/>
</dbReference>
<dbReference type="EMBL" id="HBUF01275652">
    <property type="protein sequence ID" value="CAG6686325.1"/>
    <property type="molecule type" value="Transcribed_RNA"/>
</dbReference>
<sequence>MAKLNHTYFKRIETNLAHFSKLVHMNISQITCAPTVKAPCILYFNKVWTIFTNPYFNPIGQLTSKYYSIVYWNGLQVNFKLTFVTFCELTFVTFCKLRFVTFCELTFVTFFEL</sequence>
<evidence type="ECO:0000313" key="1">
    <source>
        <dbReference type="EMBL" id="CAG6686326.1"/>
    </source>
</evidence>